<dbReference type="PROSITE" id="PS51257">
    <property type="entry name" value="PROKAR_LIPOPROTEIN"/>
    <property type="match status" value="1"/>
</dbReference>
<organism evidence="1 2">
    <name type="scientific">Seonamhaeicola sediminis</name>
    <dbReference type="NCBI Taxonomy" id="2528206"/>
    <lineage>
        <taxon>Bacteria</taxon>
        <taxon>Pseudomonadati</taxon>
        <taxon>Bacteroidota</taxon>
        <taxon>Flavobacteriia</taxon>
        <taxon>Flavobacteriales</taxon>
        <taxon>Flavobacteriaceae</taxon>
    </lineage>
</organism>
<gene>
    <name evidence="1" type="ORF">E1J38_002605</name>
</gene>
<reference evidence="1 2" key="1">
    <citation type="submission" date="2019-07" db="EMBL/GenBank/DDBJ databases">
        <title>Seonamhaeicola sp. W255 draft genome.</title>
        <authorList>
            <person name="Zhang X.-Y."/>
            <person name="Zhang R."/>
            <person name="Zhong Y.-L."/>
            <person name="Du Z.-J."/>
        </authorList>
    </citation>
    <scope>NUCLEOTIDE SEQUENCE [LARGE SCALE GENOMIC DNA]</scope>
    <source>
        <strain evidence="1 2">W255</strain>
    </source>
</reference>
<keyword evidence="2" id="KW-1185">Reference proteome</keyword>
<dbReference type="RefSeq" id="WP_133354186.1">
    <property type="nucleotide sequence ID" value="NZ_SMZJ02000001.1"/>
</dbReference>
<sequence>MIKFIRNTTAFLTILIFIGFIVYSCSKLYIKQDFRQTYGTYNDSIHQNSFENDFFKVHLKNGDVSVLNEWLLNDSKDSILGKGKLFDFNRNEIKDGSMALEINEVAIIETNQLEAIKSKDKERIAGLSLLTGVNLVLDAVCITNPKACFGSCPTFYTNNSLSIHDAKAEGFSSSISPALEATDMDALRTQTSGKEFHLTMKNEAFETHLLNELFLTAIPKKKTEYVFHDQRNKFYKSNHILPPKRATIDGTNILNKVLEIDDQEFFSKTDEHDLTKKEEIYLDFNGVSDNTQGLVINFRQTLLTTFLLYSGISFMGDEVGDYFAKIETNSSIKKRLSNPFKLLGKIKLYAWNNENRQWQFFDEIYETGPISKNLIISPISKISTKNGQLKIKIELTKGLWRIDYLGLTEIKEPTLVNHIYPSKIKTLNGFPAELEKIINDDEKYLASFPGNEYDFMFRLPDLMNQDEYEVFVTSKGYYLEWIRSNWLRNKNIQKLKKMLSNNKEVWASLAVEYKIIEDEMEDVFWNSRYTNIK</sequence>
<evidence type="ECO:0000313" key="1">
    <source>
        <dbReference type="EMBL" id="TWO34768.1"/>
    </source>
</evidence>
<accession>A0A562YJ16</accession>
<dbReference type="EMBL" id="SMZJ02000001">
    <property type="protein sequence ID" value="TWO34768.1"/>
    <property type="molecule type" value="Genomic_DNA"/>
</dbReference>
<name>A0A562YJ16_9FLAO</name>
<proteinExistence type="predicted"/>
<dbReference type="Proteomes" id="UP000295814">
    <property type="component" value="Unassembled WGS sequence"/>
</dbReference>
<comment type="caution">
    <text evidence="1">The sequence shown here is derived from an EMBL/GenBank/DDBJ whole genome shotgun (WGS) entry which is preliminary data.</text>
</comment>
<evidence type="ECO:0000313" key="2">
    <source>
        <dbReference type="Proteomes" id="UP000295814"/>
    </source>
</evidence>
<protein>
    <submittedName>
        <fullName evidence="1">Uncharacterized protein</fullName>
    </submittedName>
</protein>
<dbReference type="AlphaFoldDB" id="A0A562YJ16"/>
<dbReference type="OrthoDB" id="1397767at2"/>